<organism evidence="3 4">
    <name type="scientific">Trichoderma cornu-damae</name>
    <dbReference type="NCBI Taxonomy" id="654480"/>
    <lineage>
        <taxon>Eukaryota</taxon>
        <taxon>Fungi</taxon>
        <taxon>Dikarya</taxon>
        <taxon>Ascomycota</taxon>
        <taxon>Pezizomycotina</taxon>
        <taxon>Sordariomycetes</taxon>
        <taxon>Hypocreomycetidae</taxon>
        <taxon>Hypocreales</taxon>
        <taxon>Hypocreaceae</taxon>
        <taxon>Trichoderma</taxon>
    </lineage>
</organism>
<protein>
    <submittedName>
        <fullName evidence="3">Chitin synthesis regulation</fullName>
    </submittedName>
</protein>
<name>A0A9P8QV21_9HYPO</name>
<feature type="transmembrane region" description="Helical" evidence="2">
    <location>
        <begin position="41"/>
        <end position="62"/>
    </location>
</feature>
<keyword evidence="2" id="KW-0472">Membrane</keyword>
<sequence>MPSLGYVALRARDDDVPFGWVDEDGILIPWRYSKVGIIVKWSLAAAILLGFVMFLLGGYLHLQSRLKKGRPPLAYHRFMVRRSMPAATEQSDWMPQGNGPQGVHYMAPPPIYDPARLPVYSGHADGGAKVDYAQEPTRRAAEVNPAPEYEAPLGPPPAAVTR</sequence>
<keyword evidence="2" id="KW-0812">Transmembrane</keyword>
<feature type="region of interest" description="Disordered" evidence="1">
    <location>
        <begin position="126"/>
        <end position="162"/>
    </location>
</feature>
<dbReference type="Proteomes" id="UP000827724">
    <property type="component" value="Unassembled WGS sequence"/>
</dbReference>
<keyword evidence="4" id="KW-1185">Reference proteome</keyword>
<dbReference type="EMBL" id="JAIWOZ010000002">
    <property type="protein sequence ID" value="KAH6609283.1"/>
    <property type="molecule type" value="Genomic_DNA"/>
</dbReference>
<evidence type="ECO:0000313" key="3">
    <source>
        <dbReference type="EMBL" id="KAH6609283.1"/>
    </source>
</evidence>
<feature type="compositionally biased region" description="Pro residues" evidence="1">
    <location>
        <begin position="153"/>
        <end position="162"/>
    </location>
</feature>
<reference evidence="3" key="1">
    <citation type="submission" date="2021-08" db="EMBL/GenBank/DDBJ databases">
        <title>Chromosome-Level Trichoderma cornu-damae using Hi-C Data.</title>
        <authorList>
            <person name="Kim C.S."/>
        </authorList>
    </citation>
    <scope>NUCLEOTIDE SEQUENCE</scope>
    <source>
        <strain evidence="3">KA19-0412C</strain>
    </source>
</reference>
<dbReference type="AlphaFoldDB" id="A0A9P8QV21"/>
<gene>
    <name evidence="3" type="ORF">Trco_002629</name>
</gene>
<evidence type="ECO:0000256" key="1">
    <source>
        <dbReference type="SAM" id="MobiDB-lite"/>
    </source>
</evidence>
<evidence type="ECO:0000313" key="4">
    <source>
        <dbReference type="Proteomes" id="UP000827724"/>
    </source>
</evidence>
<evidence type="ECO:0000256" key="2">
    <source>
        <dbReference type="SAM" id="Phobius"/>
    </source>
</evidence>
<accession>A0A9P8QV21</accession>
<dbReference type="Pfam" id="PF12273">
    <property type="entry name" value="RCR"/>
    <property type="match status" value="1"/>
</dbReference>
<dbReference type="OrthoDB" id="5400539at2759"/>
<keyword evidence="2" id="KW-1133">Transmembrane helix</keyword>
<proteinExistence type="predicted"/>
<dbReference type="InterPro" id="IPR020999">
    <property type="entry name" value="Chitin_synth_reg_RCR"/>
</dbReference>
<comment type="caution">
    <text evidence="3">The sequence shown here is derived from an EMBL/GenBank/DDBJ whole genome shotgun (WGS) entry which is preliminary data.</text>
</comment>